<accession>A0ABW5QKY2</accession>
<evidence type="ECO:0000259" key="4">
    <source>
        <dbReference type="Pfam" id="PF25917"/>
    </source>
</evidence>
<feature type="transmembrane region" description="Helical" evidence="3">
    <location>
        <begin position="65"/>
        <end position="82"/>
    </location>
</feature>
<evidence type="ECO:0000313" key="7">
    <source>
        <dbReference type="Proteomes" id="UP001597521"/>
    </source>
</evidence>
<evidence type="ECO:0000256" key="3">
    <source>
        <dbReference type="SAM" id="Phobius"/>
    </source>
</evidence>
<keyword evidence="1" id="KW-0175">Coiled coil</keyword>
<dbReference type="Gene3D" id="1.10.287.470">
    <property type="entry name" value="Helix hairpin bin"/>
    <property type="match status" value="1"/>
</dbReference>
<keyword evidence="3" id="KW-0812">Transmembrane</keyword>
<evidence type="ECO:0000313" key="6">
    <source>
        <dbReference type="EMBL" id="MFD2648407.1"/>
    </source>
</evidence>
<dbReference type="InterPro" id="IPR058634">
    <property type="entry name" value="AaeA-lik-b-barrel"/>
</dbReference>
<dbReference type="Proteomes" id="UP001597521">
    <property type="component" value="Unassembled WGS sequence"/>
</dbReference>
<sequence>MAQVKLTGNDDQVETRGELTRLDTSAPVGTNVRSIEAASPGTQSAVSEPEPAGKPNRSRKKAGRIALLLLVLLVACFAWYPLSDHHAPYAGGGSITAEVTQIASRVAGPVSHVAVRDNAEVKAGQILFQIDPTPYEFDVQQARGQLDQVLNTVHSSLAAIPAAEAKLEQAQLALSMANDDLDRARQLAEKGLVAEAKLSQAISNQQNSALNVAAATAEVERLRVATGTSVETNPNVLTAQATLEKAEFALASTTVTAPHDGYVTNLSLTEGQFVGAGTPALTFINPATQMVIVDLRENQLINVEPGDEAIVTFEAAPGRQFSGTVESVAWGISSGRTSVNGLSQPTTDTRWFPPARKIPVRIKLDDLSGLPANVRLGSEAGVLIIPEDGIIPMIARTLMGFGGFMAGFN</sequence>
<dbReference type="Gene3D" id="2.40.30.170">
    <property type="match status" value="1"/>
</dbReference>
<dbReference type="EMBL" id="JBHUNP010000001">
    <property type="protein sequence ID" value="MFD2648407.1"/>
    <property type="molecule type" value="Genomic_DNA"/>
</dbReference>
<evidence type="ECO:0000259" key="5">
    <source>
        <dbReference type="Pfam" id="PF25963"/>
    </source>
</evidence>
<feature type="domain" description="p-hydroxybenzoic acid efflux pump subunit AaeA-like beta-barrel" evidence="5">
    <location>
        <begin position="295"/>
        <end position="366"/>
    </location>
</feature>
<dbReference type="Pfam" id="PF25917">
    <property type="entry name" value="BSH_RND"/>
    <property type="match status" value="1"/>
</dbReference>
<name>A0ABW5QKY2_9HYPH</name>
<organism evidence="6 7">
    <name type="scientific">Devosia albogilva</name>
    <dbReference type="NCBI Taxonomy" id="429726"/>
    <lineage>
        <taxon>Bacteria</taxon>
        <taxon>Pseudomonadati</taxon>
        <taxon>Pseudomonadota</taxon>
        <taxon>Alphaproteobacteria</taxon>
        <taxon>Hyphomicrobiales</taxon>
        <taxon>Devosiaceae</taxon>
        <taxon>Devosia</taxon>
    </lineage>
</organism>
<feature type="region of interest" description="Disordered" evidence="2">
    <location>
        <begin position="1"/>
        <end position="58"/>
    </location>
</feature>
<keyword evidence="3" id="KW-0472">Membrane</keyword>
<evidence type="ECO:0000256" key="1">
    <source>
        <dbReference type="SAM" id="Coils"/>
    </source>
</evidence>
<feature type="domain" description="Multidrug resistance protein MdtA-like barrel-sandwich hybrid" evidence="4">
    <location>
        <begin position="99"/>
        <end position="280"/>
    </location>
</feature>
<feature type="coiled-coil region" evidence="1">
    <location>
        <begin position="160"/>
        <end position="187"/>
    </location>
</feature>
<dbReference type="PANTHER" id="PTHR30386">
    <property type="entry name" value="MEMBRANE FUSION SUBUNIT OF EMRAB-TOLC MULTIDRUG EFFLUX PUMP"/>
    <property type="match status" value="1"/>
</dbReference>
<reference evidence="7" key="1">
    <citation type="journal article" date="2019" name="Int. J. Syst. Evol. Microbiol.">
        <title>The Global Catalogue of Microorganisms (GCM) 10K type strain sequencing project: providing services to taxonomists for standard genome sequencing and annotation.</title>
        <authorList>
            <consortium name="The Broad Institute Genomics Platform"/>
            <consortium name="The Broad Institute Genome Sequencing Center for Infectious Disease"/>
            <person name="Wu L."/>
            <person name="Ma J."/>
        </authorList>
    </citation>
    <scope>NUCLEOTIDE SEQUENCE [LARGE SCALE GENOMIC DNA]</scope>
    <source>
        <strain evidence="7">CCM 7427</strain>
    </source>
</reference>
<dbReference type="Gene3D" id="2.40.50.100">
    <property type="match status" value="1"/>
</dbReference>
<comment type="caution">
    <text evidence="6">The sequence shown here is derived from an EMBL/GenBank/DDBJ whole genome shotgun (WGS) entry which is preliminary data.</text>
</comment>
<dbReference type="Pfam" id="PF25963">
    <property type="entry name" value="Beta-barrel_AAEA"/>
    <property type="match status" value="1"/>
</dbReference>
<keyword evidence="3" id="KW-1133">Transmembrane helix</keyword>
<dbReference type="RefSeq" id="WP_386833569.1">
    <property type="nucleotide sequence ID" value="NZ_JBHUNP010000001.1"/>
</dbReference>
<dbReference type="InterPro" id="IPR058625">
    <property type="entry name" value="MdtA-like_BSH"/>
</dbReference>
<protein>
    <submittedName>
        <fullName evidence="6">HlyD family secretion protein</fullName>
    </submittedName>
</protein>
<dbReference type="InterPro" id="IPR050739">
    <property type="entry name" value="MFP"/>
</dbReference>
<evidence type="ECO:0000256" key="2">
    <source>
        <dbReference type="SAM" id="MobiDB-lite"/>
    </source>
</evidence>
<dbReference type="SUPFAM" id="SSF111369">
    <property type="entry name" value="HlyD-like secretion proteins"/>
    <property type="match status" value="1"/>
</dbReference>
<gene>
    <name evidence="6" type="ORF">ACFSX5_11445</name>
</gene>
<keyword evidence="7" id="KW-1185">Reference proteome</keyword>
<proteinExistence type="predicted"/>